<evidence type="ECO:0000313" key="8">
    <source>
        <dbReference type="EMBL" id="MBR7825848.1"/>
    </source>
</evidence>
<feature type="non-terminal residue" evidence="8">
    <location>
        <position position="1"/>
    </location>
</feature>
<evidence type="ECO:0000256" key="2">
    <source>
        <dbReference type="ARBA" id="ARBA00022448"/>
    </source>
</evidence>
<evidence type="ECO:0000313" key="9">
    <source>
        <dbReference type="Proteomes" id="UP000676325"/>
    </source>
</evidence>
<dbReference type="Gene3D" id="1.20.1250.20">
    <property type="entry name" value="MFS general substrate transporter like domains"/>
    <property type="match status" value="2"/>
</dbReference>
<protein>
    <submittedName>
        <fullName evidence="8">MFS transporter</fullName>
    </submittedName>
</protein>
<dbReference type="PANTHER" id="PTHR23517:SF2">
    <property type="entry name" value="MULTIDRUG RESISTANCE PROTEIN MDTH"/>
    <property type="match status" value="1"/>
</dbReference>
<dbReference type="EMBL" id="JAGSOH010000009">
    <property type="protein sequence ID" value="MBR7825848.1"/>
    <property type="molecule type" value="Genomic_DNA"/>
</dbReference>
<feature type="transmembrane region" description="Helical" evidence="7">
    <location>
        <begin position="349"/>
        <end position="370"/>
    </location>
</feature>
<feature type="transmembrane region" description="Helical" evidence="7">
    <location>
        <begin position="281"/>
        <end position="300"/>
    </location>
</feature>
<dbReference type="InterPro" id="IPR011701">
    <property type="entry name" value="MFS"/>
</dbReference>
<evidence type="ECO:0000256" key="3">
    <source>
        <dbReference type="ARBA" id="ARBA00022475"/>
    </source>
</evidence>
<keyword evidence="6 7" id="KW-0472">Membrane</keyword>
<name>A0A941E8D6_9ACTN</name>
<dbReference type="Pfam" id="PF07690">
    <property type="entry name" value="MFS_1"/>
    <property type="match status" value="1"/>
</dbReference>
<feature type="transmembrane region" description="Helical" evidence="7">
    <location>
        <begin position="143"/>
        <end position="164"/>
    </location>
</feature>
<evidence type="ECO:0000256" key="1">
    <source>
        <dbReference type="ARBA" id="ARBA00004651"/>
    </source>
</evidence>
<dbReference type="Proteomes" id="UP000676325">
    <property type="component" value="Unassembled WGS sequence"/>
</dbReference>
<reference evidence="8" key="1">
    <citation type="submission" date="2021-04" db="EMBL/GenBank/DDBJ databases">
        <title>Genome based classification of Actinospica acidithermotolerans sp. nov., an actinobacterium isolated from an Indonesian hot spring.</title>
        <authorList>
            <person name="Kusuma A.B."/>
            <person name="Putra K.E."/>
            <person name="Nafisah S."/>
            <person name="Loh J."/>
            <person name="Nouioui I."/>
            <person name="Goodfellow M."/>
        </authorList>
    </citation>
    <scope>NUCLEOTIDE SEQUENCE</scope>
    <source>
        <strain evidence="8">MGRD01-02</strain>
    </source>
</reference>
<evidence type="ECO:0000256" key="6">
    <source>
        <dbReference type="ARBA" id="ARBA00023136"/>
    </source>
</evidence>
<evidence type="ECO:0000256" key="5">
    <source>
        <dbReference type="ARBA" id="ARBA00022989"/>
    </source>
</evidence>
<feature type="transmembrane region" description="Helical" evidence="7">
    <location>
        <begin position="21"/>
        <end position="40"/>
    </location>
</feature>
<feature type="transmembrane region" description="Helical" evidence="7">
    <location>
        <begin position="46"/>
        <end position="69"/>
    </location>
</feature>
<dbReference type="InterPro" id="IPR050171">
    <property type="entry name" value="MFS_Transporters"/>
</dbReference>
<evidence type="ECO:0000256" key="4">
    <source>
        <dbReference type="ARBA" id="ARBA00022692"/>
    </source>
</evidence>
<feature type="transmembrane region" description="Helical" evidence="7">
    <location>
        <begin position="376"/>
        <end position="397"/>
    </location>
</feature>
<feature type="transmembrane region" description="Helical" evidence="7">
    <location>
        <begin position="81"/>
        <end position="100"/>
    </location>
</feature>
<evidence type="ECO:0000256" key="7">
    <source>
        <dbReference type="SAM" id="Phobius"/>
    </source>
</evidence>
<comment type="subcellular location">
    <subcellularLocation>
        <location evidence="1">Cell membrane</location>
        <topology evidence="1">Multi-pass membrane protein</topology>
    </subcellularLocation>
</comment>
<keyword evidence="5 7" id="KW-1133">Transmembrane helix</keyword>
<organism evidence="8 9">
    <name type="scientific">Actinospica acidithermotolerans</name>
    <dbReference type="NCBI Taxonomy" id="2828514"/>
    <lineage>
        <taxon>Bacteria</taxon>
        <taxon>Bacillati</taxon>
        <taxon>Actinomycetota</taxon>
        <taxon>Actinomycetes</taxon>
        <taxon>Catenulisporales</taxon>
        <taxon>Actinospicaceae</taxon>
        <taxon>Actinospica</taxon>
    </lineage>
</organism>
<dbReference type="AlphaFoldDB" id="A0A941E8D6"/>
<keyword evidence="2" id="KW-0813">Transport</keyword>
<feature type="transmembrane region" description="Helical" evidence="7">
    <location>
        <begin position="249"/>
        <end position="269"/>
    </location>
</feature>
<dbReference type="PANTHER" id="PTHR23517">
    <property type="entry name" value="RESISTANCE PROTEIN MDTM, PUTATIVE-RELATED-RELATED"/>
    <property type="match status" value="1"/>
</dbReference>
<feature type="transmembrane region" description="Helical" evidence="7">
    <location>
        <begin position="215"/>
        <end position="237"/>
    </location>
</feature>
<keyword evidence="9" id="KW-1185">Reference proteome</keyword>
<comment type="caution">
    <text evidence="8">The sequence shown here is derived from an EMBL/GenBank/DDBJ whole genome shotgun (WGS) entry which is preliminary data.</text>
</comment>
<dbReference type="RefSeq" id="WP_212517003.1">
    <property type="nucleotide sequence ID" value="NZ_JAGSOH010000009.1"/>
</dbReference>
<proteinExistence type="predicted"/>
<dbReference type="GO" id="GO:0022857">
    <property type="term" value="F:transmembrane transporter activity"/>
    <property type="evidence" value="ECO:0007669"/>
    <property type="project" value="InterPro"/>
</dbReference>
<keyword evidence="3" id="KW-1003">Cell membrane</keyword>
<keyword evidence="4 7" id="KW-0812">Transmembrane</keyword>
<feature type="transmembrane region" description="Helical" evidence="7">
    <location>
        <begin position="170"/>
        <end position="194"/>
    </location>
</feature>
<accession>A0A941E8D6</accession>
<dbReference type="SUPFAM" id="SSF103473">
    <property type="entry name" value="MFS general substrate transporter"/>
    <property type="match status" value="1"/>
</dbReference>
<sequence>GSAARSGVVGPARSAARAMPALTATFYLGQGLYTVSLLYLTGPRHLPVGAVGACLSAAGVTGLVCAVPIGKLADRVCPQRVLCAALAVMAAAAIAVLTAVDTVAGALIAGCLYAIAWQSAYTARAALVAALAPHAPAELAARLYRMGNLGFGASMPLDGVVLSVGTVGAYRWALAGAAGCFALAASLAATVPAVDAVPPPGSQQPAGAKPWRDRRYLTVTALYALTSVQLALFEFALPLWVVRVGAPRWMVGASALLSTLTVVALQPAASRKVTGVRRAGLAMAAAGLATGAACLLLAAADHRGPAGAAALVALGAVVLAVAEVSQVVGSMTLSYALAPDGAHGAYQGLFSTGQGLAVAAGPLLLAHTVLAHGFAGWAALGIALAAAGLAVPPAAALPRTTPPLRKIRPGRI</sequence>
<gene>
    <name evidence="8" type="ORF">KDK95_05970</name>
</gene>
<dbReference type="GO" id="GO:0005886">
    <property type="term" value="C:plasma membrane"/>
    <property type="evidence" value="ECO:0007669"/>
    <property type="project" value="UniProtKB-SubCell"/>
</dbReference>
<dbReference type="InterPro" id="IPR036259">
    <property type="entry name" value="MFS_trans_sf"/>
</dbReference>
<feature type="transmembrane region" description="Helical" evidence="7">
    <location>
        <begin position="306"/>
        <end position="337"/>
    </location>
</feature>